<protein>
    <submittedName>
        <fullName evidence="1">Zinc chelation protein SecC</fullName>
    </submittedName>
</protein>
<proteinExistence type="predicted"/>
<keyword evidence="2" id="KW-1185">Reference proteome</keyword>
<dbReference type="Pfam" id="PF02810">
    <property type="entry name" value="SEC-C"/>
    <property type="match status" value="1"/>
</dbReference>
<gene>
    <name evidence="1" type="ORF">GR170_20715</name>
</gene>
<sequence>MNHASLVAPRLSLFHRRLSPLEKMGRNERCWCRSGKKFKHCHLVREALEPINVFEQEQRMFAELRNGYCSLPAADPCSSEIIKAHTIQRRGGLAAISDSNHVLTVKPRMRDMIQSSGKPQPRKIGLKDASVFPGFCSKHDSETFKPIEGKTLNFELSSAFLFSYRAISYERYSKEAEGRFNAMMREVADRGQPFRKQAAMQSFLYDVSVGIEMGKRDMERAKGNFDNLFLTGGYDGFHYCGVRFDRVLPIVACCAFHPEFDLSGTRLQQLGQNKVELDTVTLTVTAFEGNTVAIFGWIGPDDGPARSLSDSLLAIASDRQADALIRLLFIHTDNLFLNPTWWDGLPNKHKVALNNMTRSGTTMRERTAAEYSNATLDLFPAEAMEKVAE</sequence>
<dbReference type="InterPro" id="IPR004027">
    <property type="entry name" value="SEC_C_motif"/>
</dbReference>
<dbReference type="Gene3D" id="3.10.450.50">
    <property type="match status" value="1"/>
</dbReference>
<accession>A0A6L7GA52</accession>
<dbReference type="Proteomes" id="UP000477911">
    <property type="component" value="Unassembled WGS sequence"/>
</dbReference>
<evidence type="ECO:0000313" key="2">
    <source>
        <dbReference type="Proteomes" id="UP000477911"/>
    </source>
</evidence>
<reference evidence="1 2" key="1">
    <citation type="submission" date="2019-12" db="EMBL/GenBank/DDBJ databases">
        <authorList>
            <person name="Li M."/>
        </authorList>
    </citation>
    <scope>NUCLEOTIDE SEQUENCE [LARGE SCALE GENOMIC DNA]</scope>
    <source>
        <strain evidence="1 2">GBMRC 2024</strain>
    </source>
</reference>
<dbReference type="SUPFAM" id="SSF103642">
    <property type="entry name" value="Sec-C motif"/>
    <property type="match status" value="1"/>
</dbReference>
<comment type="caution">
    <text evidence="1">The sequence shown here is derived from an EMBL/GenBank/DDBJ whole genome shotgun (WGS) entry which is preliminary data.</text>
</comment>
<dbReference type="AlphaFoldDB" id="A0A6L7GA52"/>
<evidence type="ECO:0000313" key="1">
    <source>
        <dbReference type="EMBL" id="MXN20266.1"/>
    </source>
</evidence>
<name>A0A6L7GA52_9RHOB</name>
<dbReference type="EMBL" id="WUMU01000026">
    <property type="protein sequence ID" value="MXN20266.1"/>
    <property type="molecule type" value="Genomic_DNA"/>
</dbReference>
<organism evidence="1 2">
    <name type="scientific">Pseudooceanicola albus</name>
    <dbReference type="NCBI Taxonomy" id="2692189"/>
    <lineage>
        <taxon>Bacteria</taxon>
        <taxon>Pseudomonadati</taxon>
        <taxon>Pseudomonadota</taxon>
        <taxon>Alphaproteobacteria</taxon>
        <taxon>Rhodobacterales</taxon>
        <taxon>Paracoccaceae</taxon>
        <taxon>Pseudooceanicola</taxon>
    </lineage>
</organism>